<evidence type="ECO:0000256" key="1">
    <source>
        <dbReference type="SAM" id="Phobius"/>
    </source>
</evidence>
<accession>A0ABP9MMK6</accession>
<dbReference type="InterPro" id="IPR025588">
    <property type="entry name" value="YcxB-like_C"/>
</dbReference>
<keyword evidence="1" id="KW-0472">Membrane</keyword>
<dbReference type="Proteomes" id="UP001500631">
    <property type="component" value="Unassembled WGS sequence"/>
</dbReference>
<sequence>MQIKVAYIATLEEYYHADEAFRQALNKSSVDLYVQIALWLIAVAFMAIGQFFLGGTIAVIAFMLQQGYAKRWIVRRNFYKMVNAGELETLTFSEEKIIYECGMVAEVITWDDYAAYLETDKLFMVFYDASDHYMIIPKRALKDDAEIDQLRQLCIRQLADYEVTNV</sequence>
<feature type="transmembrane region" description="Helical" evidence="1">
    <location>
        <begin position="36"/>
        <end position="64"/>
    </location>
</feature>
<dbReference type="EMBL" id="BAABKE010000003">
    <property type="protein sequence ID" value="GAA5097843.1"/>
    <property type="molecule type" value="Genomic_DNA"/>
</dbReference>
<feature type="domain" description="YcxB-like C-terminal" evidence="2">
    <location>
        <begin position="92"/>
        <end position="153"/>
    </location>
</feature>
<keyword evidence="1" id="KW-0812">Transmembrane</keyword>
<keyword evidence="1" id="KW-1133">Transmembrane helix</keyword>
<reference evidence="4" key="1">
    <citation type="journal article" date="2019" name="Int. J. Syst. Evol. Microbiol.">
        <title>The Global Catalogue of Microorganisms (GCM) 10K type strain sequencing project: providing services to taxonomists for standard genome sequencing and annotation.</title>
        <authorList>
            <consortium name="The Broad Institute Genomics Platform"/>
            <consortium name="The Broad Institute Genome Sequencing Center for Infectious Disease"/>
            <person name="Wu L."/>
            <person name="Ma J."/>
        </authorList>
    </citation>
    <scope>NUCLEOTIDE SEQUENCE [LARGE SCALE GENOMIC DNA]</scope>
    <source>
        <strain evidence="4">JCM 18424</strain>
    </source>
</reference>
<name>A0ABP9MMK6_9GAMM</name>
<keyword evidence="4" id="KW-1185">Reference proteome</keyword>
<evidence type="ECO:0000313" key="3">
    <source>
        <dbReference type="EMBL" id="GAA5097843.1"/>
    </source>
</evidence>
<dbReference type="RefSeq" id="WP_077925226.1">
    <property type="nucleotide sequence ID" value="NZ_BAABKE010000003.1"/>
</dbReference>
<proteinExistence type="predicted"/>
<dbReference type="Pfam" id="PF14317">
    <property type="entry name" value="YcxB"/>
    <property type="match status" value="1"/>
</dbReference>
<organism evidence="3 4">
    <name type="scientific">Wohlfahrtiimonas larvae</name>
    <dbReference type="NCBI Taxonomy" id="1157986"/>
    <lineage>
        <taxon>Bacteria</taxon>
        <taxon>Pseudomonadati</taxon>
        <taxon>Pseudomonadota</taxon>
        <taxon>Gammaproteobacteria</taxon>
        <taxon>Cardiobacteriales</taxon>
        <taxon>Ignatzschineriaceae</taxon>
        <taxon>Wohlfahrtiimonas</taxon>
    </lineage>
</organism>
<comment type="caution">
    <text evidence="3">The sequence shown here is derived from an EMBL/GenBank/DDBJ whole genome shotgun (WGS) entry which is preliminary data.</text>
</comment>
<gene>
    <name evidence="3" type="ORF">GCM10023338_09610</name>
</gene>
<evidence type="ECO:0000313" key="4">
    <source>
        <dbReference type="Proteomes" id="UP001500631"/>
    </source>
</evidence>
<evidence type="ECO:0000259" key="2">
    <source>
        <dbReference type="Pfam" id="PF14317"/>
    </source>
</evidence>
<protein>
    <recommendedName>
        <fullName evidence="2">YcxB-like C-terminal domain-containing protein</fullName>
    </recommendedName>
</protein>